<evidence type="ECO:0000256" key="2">
    <source>
        <dbReference type="SAM" id="SignalP"/>
    </source>
</evidence>
<protein>
    <submittedName>
        <fullName evidence="5">Uncharacterized protein LOC104706024</fullName>
    </submittedName>
</protein>
<sequence>MNTPTVLVAMILFTCCVTSQVTARILEPTPSLRNEKIQWWYHKPRFPFPRAGRALPPLPAGHFHPTPFNPPPEVAKCLADCKEVKTCFADIRKAFITHKPAIGSDCCAAILNMKEDCVKTVFGSFRNHFFNGLIKRHCSNKAVSSPASSPAPSPA</sequence>
<evidence type="ECO:0000259" key="3">
    <source>
        <dbReference type="Pfam" id="PF05617"/>
    </source>
</evidence>
<dbReference type="Proteomes" id="UP000694864">
    <property type="component" value="Chromosome 8"/>
</dbReference>
<dbReference type="RefSeq" id="XP_010420447.1">
    <property type="nucleotide sequence ID" value="XM_010422145.1"/>
</dbReference>
<reference evidence="5" key="2">
    <citation type="submission" date="2025-08" db="UniProtKB">
        <authorList>
            <consortium name="RefSeq"/>
        </authorList>
    </citation>
    <scope>IDENTIFICATION</scope>
    <source>
        <tissue evidence="5">Leaf</tissue>
    </source>
</reference>
<dbReference type="PANTHER" id="PTHR31181:SF67">
    <property type="entry name" value="PROLAMIN-LIKE PROTEIN (DUF1278)"/>
    <property type="match status" value="1"/>
</dbReference>
<dbReference type="PANTHER" id="PTHR31181">
    <property type="entry name" value="EGG CELL-SECRETED PROTEIN 1.4"/>
    <property type="match status" value="1"/>
</dbReference>
<evidence type="ECO:0000256" key="1">
    <source>
        <dbReference type="ARBA" id="ARBA00022729"/>
    </source>
</evidence>
<evidence type="ECO:0000313" key="4">
    <source>
        <dbReference type="Proteomes" id="UP000694864"/>
    </source>
</evidence>
<gene>
    <name evidence="5" type="primary">LOC104706024</name>
</gene>
<keyword evidence="1 2" id="KW-0732">Signal</keyword>
<feature type="signal peptide" evidence="2">
    <location>
        <begin position="1"/>
        <end position="23"/>
    </location>
</feature>
<dbReference type="GeneID" id="104706024"/>
<name>A0ABM0T3R0_CAMSA</name>
<dbReference type="InterPro" id="IPR008502">
    <property type="entry name" value="Prolamin-like"/>
</dbReference>
<accession>A0ABM0T3R0</accession>
<dbReference type="Pfam" id="PF05617">
    <property type="entry name" value="Prolamin_like"/>
    <property type="match status" value="1"/>
</dbReference>
<proteinExistence type="predicted"/>
<reference evidence="4" key="1">
    <citation type="journal article" date="2014" name="Nat. Commun.">
        <title>The emerging biofuel crop Camelina sativa retains a highly undifferentiated hexaploid genome structure.</title>
        <authorList>
            <person name="Kagale S."/>
            <person name="Koh C."/>
            <person name="Nixon J."/>
            <person name="Bollina V."/>
            <person name="Clarke W.E."/>
            <person name="Tuteja R."/>
            <person name="Spillane C."/>
            <person name="Robinson S.J."/>
            <person name="Links M.G."/>
            <person name="Clarke C."/>
            <person name="Higgins E.E."/>
            <person name="Huebert T."/>
            <person name="Sharpe A.G."/>
            <person name="Parkin I.A."/>
        </authorList>
    </citation>
    <scope>NUCLEOTIDE SEQUENCE [LARGE SCALE GENOMIC DNA]</scope>
    <source>
        <strain evidence="4">cv. DH55</strain>
    </source>
</reference>
<feature type="domain" description="Prolamin-like" evidence="3">
    <location>
        <begin position="76"/>
        <end position="139"/>
    </location>
</feature>
<evidence type="ECO:0000313" key="5">
    <source>
        <dbReference type="RefSeq" id="XP_010420447.1"/>
    </source>
</evidence>
<organism evidence="4 5">
    <name type="scientific">Camelina sativa</name>
    <name type="common">False flax</name>
    <name type="synonym">Myagrum sativum</name>
    <dbReference type="NCBI Taxonomy" id="90675"/>
    <lineage>
        <taxon>Eukaryota</taxon>
        <taxon>Viridiplantae</taxon>
        <taxon>Streptophyta</taxon>
        <taxon>Embryophyta</taxon>
        <taxon>Tracheophyta</taxon>
        <taxon>Spermatophyta</taxon>
        <taxon>Magnoliopsida</taxon>
        <taxon>eudicotyledons</taxon>
        <taxon>Gunneridae</taxon>
        <taxon>Pentapetalae</taxon>
        <taxon>rosids</taxon>
        <taxon>malvids</taxon>
        <taxon>Brassicales</taxon>
        <taxon>Brassicaceae</taxon>
        <taxon>Camelineae</taxon>
        <taxon>Camelina</taxon>
    </lineage>
</organism>
<keyword evidence="4" id="KW-1185">Reference proteome</keyword>
<feature type="chain" id="PRO_5047320395" evidence="2">
    <location>
        <begin position="24"/>
        <end position="155"/>
    </location>
</feature>